<dbReference type="EMBL" id="CP031337">
    <property type="protein sequence ID" value="AXK38243.1"/>
    <property type="molecule type" value="Genomic_DNA"/>
</dbReference>
<dbReference type="Pfam" id="PF22740">
    <property type="entry name" value="PapZ_C"/>
    <property type="match status" value="1"/>
</dbReference>
<dbReference type="InterPro" id="IPR005337">
    <property type="entry name" value="RapZ-like"/>
</dbReference>
<evidence type="ECO:0000256" key="2">
    <source>
        <dbReference type="ARBA" id="ARBA00022840"/>
    </source>
</evidence>
<evidence type="ECO:0000256" key="3">
    <source>
        <dbReference type="ARBA" id="ARBA00023134"/>
    </source>
</evidence>
<proteinExistence type="inferred from homology"/>
<dbReference type="SUPFAM" id="SSF52540">
    <property type="entry name" value="P-loop containing nucleoside triphosphate hydrolases"/>
    <property type="match status" value="1"/>
</dbReference>
<dbReference type="InterPro" id="IPR053930">
    <property type="entry name" value="RapZ-like_N"/>
</dbReference>
<dbReference type="InterPro" id="IPR053931">
    <property type="entry name" value="RapZ_C"/>
</dbReference>
<feature type="binding site" evidence="4">
    <location>
        <begin position="8"/>
        <end position="15"/>
    </location>
    <ligand>
        <name>ATP</name>
        <dbReference type="ChEBI" id="CHEBI:30616"/>
    </ligand>
</feature>
<dbReference type="PIRSF" id="PIRSF005052">
    <property type="entry name" value="P-loopkin"/>
    <property type="match status" value="1"/>
</dbReference>
<dbReference type="RefSeq" id="WP_115432125.1">
    <property type="nucleotide sequence ID" value="NZ_CP031337.1"/>
</dbReference>
<dbReference type="KEGG" id="ccah:DWG20_01660"/>
<dbReference type="NCBIfam" id="NF003828">
    <property type="entry name" value="PRK05416.1"/>
    <property type="match status" value="1"/>
</dbReference>
<evidence type="ECO:0000259" key="5">
    <source>
        <dbReference type="Pfam" id="PF03668"/>
    </source>
</evidence>
<name>A0A345Y2U1_9NEIS</name>
<dbReference type="Gene3D" id="3.40.50.300">
    <property type="entry name" value="P-loop containing nucleotide triphosphate hydrolases"/>
    <property type="match status" value="1"/>
</dbReference>
<protein>
    <submittedName>
        <fullName evidence="7">RNase adapter RapZ</fullName>
    </submittedName>
</protein>
<dbReference type="Pfam" id="PF03668">
    <property type="entry name" value="RapZ-like_N"/>
    <property type="match status" value="1"/>
</dbReference>
<evidence type="ECO:0000256" key="1">
    <source>
        <dbReference type="ARBA" id="ARBA00022741"/>
    </source>
</evidence>
<feature type="domain" description="RapZ C-terminal" evidence="6">
    <location>
        <begin position="160"/>
        <end position="276"/>
    </location>
</feature>
<keyword evidence="3 4" id="KW-0342">GTP-binding</keyword>
<feature type="binding site" evidence="4">
    <location>
        <begin position="57"/>
        <end position="60"/>
    </location>
    <ligand>
        <name>GTP</name>
        <dbReference type="ChEBI" id="CHEBI:37565"/>
    </ligand>
</feature>
<gene>
    <name evidence="7" type="ORF">DWG20_01660</name>
</gene>
<evidence type="ECO:0000313" key="8">
    <source>
        <dbReference type="Proteomes" id="UP000254537"/>
    </source>
</evidence>
<feature type="domain" description="RapZ-like N-terminal" evidence="5">
    <location>
        <begin position="1"/>
        <end position="152"/>
    </location>
</feature>
<organism evidence="7 8">
    <name type="scientific">Crenobacter cavernae</name>
    <dbReference type="NCBI Taxonomy" id="2290923"/>
    <lineage>
        <taxon>Bacteria</taxon>
        <taxon>Pseudomonadati</taxon>
        <taxon>Pseudomonadota</taxon>
        <taxon>Betaproteobacteria</taxon>
        <taxon>Neisseriales</taxon>
        <taxon>Neisseriaceae</taxon>
        <taxon>Crenobacter</taxon>
    </lineage>
</organism>
<dbReference type="Proteomes" id="UP000254537">
    <property type="component" value="Chromosome"/>
</dbReference>
<accession>A0A345Y2U1</accession>
<dbReference type="PANTHER" id="PTHR30448">
    <property type="entry name" value="RNASE ADAPTER PROTEIN RAPZ"/>
    <property type="match status" value="1"/>
</dbReference>
<evidence type="ECO:0000256" key="4">
    <source>
        <dbReference type="HAMAP-Rule" id="MF_00636"/>
    </source>
</evidence>
<dbReference type="GO" id="GO:0005525">
    <property type="term" value="F:GTP binding"/>
    <property type="evidence" value="ECO:0007669"/>
    <property type="project" value="UniProtKB-UniRule"/>
</dbReference>
<reference evidence="7 8" key="1">
    <citation type="submission" date="2018-07" db="EMBL/GenBank/DDBJ databases">
        <title>Crenobacter cavernae sp. nov., isolated from a karst cave.</title>
        <authorList>
            <person name="Zhu H."/>
        </authorList>
    </citation>
    <scope>NUCLEOTIDE SEQUENCE [LARGE SCALE GENOMIC DNA]</scope>
    <source>
        <strain evidence="7 8">K1W11S-77</strain>
    </source>
</reference>
<dbReference type="GO" id="GO:0005524">
    <property type="term" value="F:ATP binding"/>
    <property type="evidence" value="ECO:0007669"/>
    <property type="project" value="UniProtKB-UniRule"/>
</dbReference>
<evidence type="ECO:0000313" key="7">
    <source>
        <dbReference type="EMBL" id="AXK38243.1"/>
    </source>
</evidence>
<dbReference type="HAMAP" id="MF_00636">
    <property type="entry name" value="RapZ_like"/>
    <property type="match status" value="1"/>
</dbReference>
<dbReference type="AlphaFoldDB" id="A0A345Y2U1"/>
<dbReference type="PANTHER" id="PTHR30448:SF0">
    <property type="entry name" value="RNASE ADAPTER PROTEIN RAPZ"/>
    <property type="match status" value="1"/>
</dbReference>
<keyword evidence="2 4" id="KW-0067">ATP-binding</keyword>
<sequence length="280" mass="31075">MQLILISGLSGSGKSVALKALEDAGYASVDNLPATLLSKLIALYREQGHERIAISVDTRGGPTLAALPGAMKELSDADVDVRLLYFEAKPDTLVKRFSETRRRHPLSGPGLTVEECIRQEQEMLAEVKALGYPIDTSELSANRLRTWIKALVGAEAGRLTVVFESFGFKHGVPLDADLVFDARCLPNPFYDPRLRPLTGLDQAIVDFFLQESSVAEMIHDIRRFLDKWLPAYRQENRSYLTVAVGCTGGQHRSVFVIEALARAFAGEQVLIRHRELPETR</sequence>
<dbReference type="InterPro" id="IPR027417">
    <property type="entry name" value="P-loop_NTPase"/>
</dbReference>
<evidence type="ECO:0000259" key="6">
    <source>
        <dbReference type="Pfam" id="PF22740"/>
    </source>
</evidence>
<keyword evidence="1 4" id="KW-0547">Nucleotide-binding</keyword>
<dbReference type="OrthoDB" id="9784461at2"/>